<dbReference type="Proteomes" id="UP000432350">
    <property type="component" value="Unassembled WGS sequence"/>
</dbReference>
<protein>
    <submittedName>
        <fullName evidence="1">Uncharacterized protein</fullName>
    </submittedName>
</protein>
<accession>A0A653YA70</accession>
<evidence type="ECO:0000313" key="1">
    <source>
        <dbReference type="EMBL" id="VXC38863.1"/>
    </source>
</evidence>
<dbReference type="EMBL" id="CABWMV010000003">
    <property type="protein sequence ID" value="VXC38863.1"/>
    <property type="molecule type" value="Genomic_DNA"/>
</dbReference>
<name>A0A653YA70_SPHMU</name>
<dbReference type="AlphaFoldDB" id="A0A653YA70"/>
<gene>
    <name evidence="1" type="ORF">SPHINGO8BC_110101</name>
</gene>
<reference evidence="1 2" key="1">
    <citation type="submission" date="2019-10" db="EMBL/GenBank/DDBJ databases">
        <authorList>
            <person name="Karimi E."/>
        </authorList>
    </citation>
    <scope>NUCLEOTIDE SEQUENCE [LARGE SCALE GENOMIC DNA]</scope>
    <source>
        <strain evidence="1">Sphingobacterium sp. 8BC</strain>
    </source>
</reference>
<proteinExistence type="predicted"/>
<organism evidence="1 2">
    <name type="scientific">Sphingobacterium multivorum</name>
    <dbReference type="NCBI Taxonomy" id="28454"/>
    <lineage>
        <taxon>Bacteria</taxon>
        <taxon>Pseudomonadati</taxon>
        <taxon>Bacteroidota</taxon>
        <taxon>Sphingobacteriia</taxon>
        <taxon>Sphingobacteriales</taxon>
        <taxon>Sphingobacteriaceae</taxon>
        <taxon>Sphingobacterium</taxon>
    </lineage>
</organism>
<evidence type="ECO:0000313" key="2">
    <source>
        <dbReference type="Proteomes" id="UP000432350"/>
    </source>
</evidence>
<sequence>MLEFSVDTKTNIATATLRTDSESKLLLKTEVIDYGEHF</sequence>